<dbReference type="AlphaFoldDB" id="A0A5C1AKN5"/>
<dbReference type="InterPro" id="IPR050066">
    <property type="entry name" value="UvrABC_protein_C"/>
</dbReference>
<dbReference type="InterPro" id="IPR001943">
    <property type="entry name" value="UVR_dom"/>
</dbReference>
<dbReference type="InterPro" id="IPR036876">
    <property type="entry name" value="UVR_dom_sf"/>
</dbReference>
<dbReference type="PANTHER" id="PTHR30562:SF1">
    <property type="entry name" value="UVRABC SYSTEM PROTEIN C"/>
    <property type="match status" value="1"/>
</dbReference>
<dbReference type="GO" id="GO:0009432">
    <property type="term" value="P:SOS response"/>
    <property type="evidence" value="ECO:0007669"/>
    <property type="project" value="UniProtKB-KW"/>
</dbReference>
<dbReference type="GO" id="GO:0009380">
    <property type="term" value="C:excinuclease repair complex"/>
    <property type="evidence" value="ECO:0007669"/>
    <property type="project" value="TreeGrafter"/>
</dbReference>
<dbReference type="SMART" id="SM00465">
    <property type="entry name" value="GIYc"/>
    <property type="match status" value="1"/>
</dbReference>
<dbReference type="Gene3D" id="3.40.1440.10">
    <property type="entry name" value="GIY-YIG endonuclease"/>
    <property type="match status" value="1"/>
</dbReference>
<dbReference type="SUPFAM" id="SSF46600">
    <property type="entry name" value="C-terminal UvrC-binding domain of UvrB"/>
    <property type="match status" value="1"/>
</dbReference>
<dbReference type="KEGG" id="lrs:PX52LOC_06860"/>
<gene>
    <name evidence="4" type="ORF">PX52LOC_06860</name>
</gene>
<keyword evidence="1" id="KW-0227">DNA damage</keyword>
<evidence type="ECO:0000313" key="5">
    <source>
        <dbReference type="Proteomes" id="UP000324974"/>
    </source>
</evidence>
<evidence type="ECO:0000313" key="4">
    <source>
        <dbReference type="EMBL" id="QEL19781.1"/>
    </source>
</evidence>
<name>A0A5C1AKN5_9BACT</name>
<dbReference type="InterPro" id="IPR000305">
    <property type="entry name" value="GIY-YIG_endonuc"/>
</dbReference>
<dbReference type="Pfam" id="PF01541">
    <property type="entry name" value="GIY-YIG"/>
    <property type="match status" value="1"/>
</dbReference>
<dbReference type="GO" id="GO:0006289">
    <property type="term" value="P:nucleotide-excision repair"/>
    <property type="evidence" value="ECO:0007669"/>
    <property type="project" value="InterPro"/>
</dbReference>
<dbReference type="Gene3D" id="4.10.860.10">
    <property type="entry name" value="UVR domain"/>
    <property type="match status" value="1"/>
</dbReference>
<proteinExistence type="predicted"/>
<evidence type="ECO:0000256" key="1">
    <source>
        <dbReference type="ARBA" id="ARBA00023236"/>
    </source>
</evidence>
<evidence type="ECO:0000259" key="2">
    <source>
        <dbReference type="PROSITE" id="PS50151"/>
    </source>
</evidence>
<dbReference type="PROSITE" id="PS50164">
    <property type="entry name" value="GIY_YIG"/>
    <property type="match status" value="1"/>
</dbReference>
<keyword evidence="5" id="KW-1185">Reference proteome</keyword>
<dbReference type="RefSeq" id="WP_149114140.1">
    <property type="nucleotide sequence ID" value="NZ_CP042425.1"/>
</dbReference>
<dbReference type="InterPro" id="IPR035901">
    <property type="entry name" value="GIY-YIG_endonuc_sf"/>
</dbReference>
<dbReference type="Proteomes" id="UP000324974">
    <property type="component" value="Chromosome"/>
</dbReference>
<dbReference type="EMBL" id="CP042425">
    <property type="protein sequence ID" value="QEL19781.1"/>
    <property type="molecule type" value="Genomic_DNA"/>
</dbReference>
<protein>
    <submittedName>
        <fullName evidence="4">Ethanolamine utilization protein</fullName>
    </submittedName>
</protein>
<sequence length="399" mass="45365">MARSAPDGPHAPNLFSTHPFAGFGPSRFHCDGVPGGSHQIKSRSAKRLWKEVRTVAPKSPGVYGMIDAKGRIIYVGKAKNLRARLMSYFRENSRHPKAGKIIENTRTLVWEFAADELAALLRELELIRRFRPRYNVLGMPGRERYRYLCLGRGPVAYAYVTREPTGKELACYGPFVGRERLDIAARRLNDYFHLRDCSSKQRMIFAEDQSLFDDNRAAACLRYELGMCLGPCAAFTTRREYRRAVGSIRKFLDGDDESLITSLKGDMVEAAKALQFEKAGALRDKLVDVEWLHQRLSLLRTSREQNALVYRLIGHDGRPVWYLLNRGQIWAAVWEPACDDSRRRTRELLEVVAQTIPRVGRTCVDSVLLVSAWFRKRPDEHASVRTAEAVLAELQLPSG</sequence>
<dbReference type="PANTHER" id="PTHR30562">
    <property type="entry name" value="UVRC/OXIDOREDUCTASE"/>
    <property type="match status" value="1"/>
</dbReference>
<dbReference type="SUPFAM" id="SSF82771">
    <property type="entry name" value="GIY-YIG endonuclease"/>
    <property type="match status" value="1"/>
</dbReference>
<accession>A0A5C1AKN5</accession>
<keyword evidence="1" id="KW-0742">SOS response</keyword>
<dbReference type="OrthoDB" id="9803913at2"/>
<reference evidence="5" key="1">
    <citation type="submission" date="2019-08" db="EMBL/GenBank/DDBJ databases">
        <title>Limnoglobus roseus gen. nov., sp. nov., a novel freshwater planctomycete with a giant genome from the family Gemmataceae.</title>
        <authorList>
            <person name="Kulichevskaya I.S."/>
            <person name="Naumoff D.G."/>
            <person name="Miroshnikov K."/>
            <person name="Ivanova A."/>
            <person name="Philippov D.A."/>
            <person name="Hakobyan A."/>
            <person name="Rijpstra I.C."/>
            <person name="Sinninghe Damste J.S."/>
            <person name="Liesack W."/>
            <person name="Dedysh S.N."/>
        </authorList>
    </citation>
    <scope>NUCLEOTIDE SEQUENCE [LARGE SCALE GENOMIC DNA]</scope>
    <source>
        <strain evidence="5">PX52</strain>
    </source>
</reference>
<evidence type="ECO:0000259" key="3">
    <source>
        <dbReference type="PROSITE" id="PS50164"/>
    </source>
</evidence>
<dbReference type="CDD" id="cd10434">
    <property type="entry name" value="GIY-YIG_UvrC_Cho"/>
    <property type="match status" value="1"/>
</dbReference>
<organism evidence="4 5">
    <name type="scientific">Limnoglobus roseus</name>
    <dbReference type="NCBI Taxonomy" id="2598579"/>
    <lineage>
        <taxon>Bacteria</taxon>
        <taxon>Pseudomonadati</taxon>
        <taxon>Planctomycetota</taxon>
        <taxon>Planctomycetia</taxon>
        <taxon>Gemmatales</taxon>
        <taxon>Gemmataceae</taxon>
        <taxon>Limnoglobus</taxon>
    </lineage>
</organism>
<feature type="domain" description="UVR" evidence="2">
    <location>
        <begin position="257"/>
        <end position="292"/>
    </location>
</feature>
<dbReference type="InterPro" id="IPR047296">
    <property type="entry name" value="GIY-YIG_UvrC_Cho"/>
</dbReference>
<dbReference type="PROSITE" id="PS50151">
    <property type="entry name" value="UVR"/>
    <property type="match status" value="1"/>
</dbReference>
<feature type="domain" description="GIY-YIG" evidence="3">
    <location>
        <begin position="58"/>
        <end position="136"/>
    </location>
</feature>